<evidence type="ECO:0000256" key="4">
    <source>
        <dbReference type="ARBA" id="ARBA00022807"/>
    </source>
</evidence>
<evidence type="ECO:0000313" key="7">
    <source>
        <dbReference type="Proteomes" id="UP000289775"/>
    </source>
</evidence>
<dbReference type="PANTHER" id="PTHR47053">
    <property type="entry name" value="MUREIN DD-ENDOPEPTIDASE MEPH-RELATED"/>
    <property type="match status" value="1"/>
</dbReference>
<dbReference type="InterPro" id="IPR038765">
    <property type="entry name" value="Papain-like_cys_pep_sf"/>
</dbReference>
<evidence type="ECO:0000259" key="5">
    <source>
        <dbReference type="PROSITE" id="PS51935"/>
    </source>
</evidence>
<comment type="caution">
    <text evidence="6">The sequence shown here is derived from an EMBL/GenBank/DDBJ whole genome shotgun (WGS) entry which is preliminary data.</text>
</comment>
<keyword evidence="4" id="KW-0788">Thiol protease</keyword>
<accession>A0A444W9N2</accession>
<dbReference type="SUPFAM" id="SSF54001">
    <property type="entry name" value="Cysteine proteinases"/>
    <property type="match status" value="1"/>
</dbReference>
<evidence type="ECO:0000313" key="6">
    <source>
        <dbReference type="EMBL" id="RYJ42554.1"/>
    </source>
</evidence>
<dbReference type="GO" id="GO:0006508">
    <property type="term" value="P:proteolysis"/>
    <property type="evidence" value="ECO:0007669"/>
    <property type="project" value="UniProtKB-KW"/>
</dbReference>
<dbReference type="PROSITE" id="PS51935">
    <property type="entry name" value="NLPC_P60"/>
    <property type="match status" value="1"/>
</dbReference>
<sequence>MNICIKNVGLFALFIIMSCGDKKEASAKSDAVSENRVEVQVVENKSSKRDSIIDFAKQYMGTPYCYAGNTPEKGFDCSGFVNFVFANFRIDLPRSSSDFKDLGTPLEPEEFRKGDILVFYGYQDSNSIGHLGIIYEANGMDSKFIHASSGSEYAVTISELNSDHYSKRFFKCIDVISP</sequence>
<dbReference type="AlphaFoldDB" id="A0A444W9N2"/>
<reference evidence="6 7" key="1">
    <citation type="submission" date="2014-12" db="EMBL/GenBank/DDBJ databases">
        <title>Genome sequence of Flavobacterium beibuense RSKm HC5.</title>
        <authorList>
            <person name="Kim J.F."/>
            <person name="Song J.Y."/>
            <person name="Kwak M.-J."/>
            <person name="Lee S.-W."/>
        </authorList>
    </citation>
    <scope>NUCLEOTIDE SEQUENCE [LARGE SCALE GENOMIC DNA]</scope>
    <source>
        <strain evidence="6 7">RSKm HC5</strain>
    </source>
</reference>
<evidence type="ECO:0000256" key="3">
    <source>
        <dbReference type="ARBA" id="ARBA00022801"/>
    </source>
</evidence>
<evidence type="ECO:0000256" key="1">
    <source>
        <dbReference type="ARBA" id="ARBA00007074"/>
    </source>
</evidence>
<dbReference type="PANTHER" id="PTHR47053:SF1">
    <property type="entry name" value="MUREIN DD-ENDOPEPTIDASE MEPH-RELATED"/>
    <property type="match status" value="1"/>
</dbReference>
<proteinExistence type="inferred from homology"/>
<dbReference type="Gene3D" id="3.90.1720.10">
    <property type="entry name" value="endopeptidase domain like (from Nostoc punctiforme)"/>
    <property type="match status" value="1"/>
</dbReference>
<dbReference type="InterPro" id="IPR051202">
    <property type="entry name" value="Peptidase_C40"/>
</dbReference>
<feature type="domain" description="NlpC/P60" evidence="5">
    <location>
        <begin position="46"/>
        <end position="177"/>
    </location>
</feature>
<comment type="similarity">
    <text evidence="1">Belongs to the peptidase C40 family.</text>
</comment>
<keyword evidence="3 6" id="KW-0378">Hydrolase</keyword>
<dbReference type="PROSITE" id="PS51257">
    <property type="entry name" value="PROKAR_LIPOPROTEIN"/>
    <property type="match status" value="1"/>
</dbReference>
<dbReference type="Pfam" id="PF00877">
    <property type="entry name" value="NLPC_P60"/>
    <property type="match status" value="1"/>
</dbReference>
<dbReference type="GO" id="GO:0008234">
    <property type="term" value="F:cysteine-type peptidase activity"/>
    <property type="evidence" value="ECO:0007669"/>
    <property type="project" value="UniProtKB-KW"/>
</dbReference>
<dbReference type="InterPro" id="IPR000064">
    <property type="entry name" value="NLP_P60_dom"/>
</dbReference>
<keyword evidence="2" id="KW-0645">Protease</keyword>
<dbReference type="EMBL" id="JUIW01000007">
    <property type="protein sequence ID" value="RYJ42554.1"/>
    <property type="molecule type" value="Genomic_DNA"/>
</dbReference>
<dbReference type="Proteomes" id="UP000289775">
    <property type="component" value="Unassembled WGS sequence"/>
</dbReference>
<dbReference type="RefSeq" id="WP_242501867.1">
    <property type="nucleotide sequence ID" value="NZ_JUIW01000007.1"/>
</dbReference>
<protein>
    <submittedName>
        <fullName evidence="6">Cell wall-associated hydrolase, invasion-associated protein</fullName>
    </submittedName>
</protein>
<evidence type="ECO:0000256" key="2">
    <source>
        <dbReference type="ARBA" id="ARBA00022670"/>
    </source>
</evidence>
<gene>
    <name evidence="6" type="ORF">NU09_2340</name>
</gene>
<keyword evidence="7" id="KW-1185">Reference proteome</keyword>
<organism evidence="6 7">
    <name type="scientific">Flavobacterium beibuense</name>
    <dbReference type="NCBI Taxonomy" id="657326"/>
    <lineage>
        <taxon>Bacteria</taxon>
        <taxon>Pseudomonadati</taxon>
        <taxon>Bacteroidota</taxon>
        <taxon>Flavobacteriia</taxon>
        <taxon>Flavobacteriales</taxon>
        <taxon>Flavobacteriaceae</taxon>
        <taxon>Flavobacterium</taxon>
    </lineage>
</organism>
<name>A0A444W9N2_9FLAO</name>